<dbReference type="RefSeq" id="WP_349944126.1">
    <property type="nucleotide sequence ID" value="NZ_CP157940.1"/>
</dbReference>
<reference evidence="2" key="1">
    <citation type="submission" date="2024-06" db="EMBL/GenBank/DDBJ databases">
        <title>Lacrimispora cavernae sp. nov., a novel anaerobe isolated from bat guano pile inside a cave.</title>
        <authorList>
            <person name="Miller S.L."/>
            <person name="Lu N."/>
            <person name="King J."/>
            <person name="Sankaranarayanan K."/>
            <person name="Lawson P.A."/>
        </authorList>
    </citation>
    <scope>NUCLEOTIDE SEQUENCE</scope>
    <source>
        <strain evidence="2">BS-2</strain>
    </source>
</reference>
<accession>A0AAU7PJM7</accession>
<dbReference type="EMBL" id="CP157940">
    <property type="protein sequence ID" value="XBS52567.1"/>
    <property type="molecule type" value="Genomic_DNA"/>
</dbReference>
<organism evidence="2">
    <name type="scientific">Lacrimispora sp. BS-2</name>
    <dbReference type="NCBI Taxonomy" id="3151850"/>
    <lineage>
        <taxon>Bacteria</taxon>
        <taxon>Bacillati</taxon>
        <taxon>Bacillota</taxon>
        <taxon>Clostridia</taxon>
        <taxon>Lachnospirales</taxon>
        <taxon>Lachnospiraceae</taxon>
        <taxon>Lacrimispora</taxon>
    </lineage>
</organism>
<proteinExistence type="predicted"/>
<protein>
    <submittedName>
        <fullName evidence="2">Uncharacterized protein</fullName>
    </submittedName>
</protein>
<name>A0AAU7PJM7_9FIRM</name>
<sequence length="75" mass="8948">MPRGVRKSSLEKLREEQKNIQDAIEQYKTSIKTQEERVKQIQEEIKLEEFKEISAILEKRNMSISELKDILTNKE</sequence>
<keyword evidence="1" id="KW-0175">Coiled coil</keyword>
<feature type="coiled-coil region" evidence="1">
    <location>
        <begin position="6"/>
        <end position="51"/>
    </location>
</feature>
<evidence type="ECO:0000256" key="1">
    <source>
        <dbReference type="SAM" id="Coils"/>
    </source>
</evidence>
<evidence type="ECO:0000313" key="2">
    <source>
        <dbReference type="EMBL" id="XBS52567.1"/>
    </source>
</evidence>
<gene>
    <name evidence="2" type="ORF">ABFV83_12020</name>
</gene>
<dbReference type="AlphaFoldDB" id="A0AAU7PJM7"/>